<comment type="caution">
    <text evidence="1">The sequence shown here is derived from an EMBL/GenBank/DDBJ whole genome shotgun (WGS) entry which is preliminary data.</text>
</comment>
<proteinExistence type="predicted"/>
<evidence type="ECO:0000313" key="2">
    <source>
        <dbReference type="Proteomes" id="UP000288012"/>
    </source>
</evidence>
<dbReference type="Pfam" id="PF19799">
    <property type="entry name" value="DUF6282"/>
    <property type="match status" value="1"/>
</dbReference>
<protein>
    <recommendedName>
        <fullName evidence="3">Amidohydrolase-related domain-containing protein</fullName>
    </recommendedName>
</protein>
<evidence type="ECO:0008006" key="3">
    <source>
        <dbReference type="Google" id="ProtNLM"/>
    </source>
</evidence>
<dbReference type="InterPro" id="IPR032466">
    <property type="entry name" value="Metal_Hydrolase"/>
</dbReference>
<gene>
    <name evidence="1" type="ORF">EKM59_02700</name>
</gene>
<name>A0A433JLD9_9GAMM</name>
<dbReference type="InterPro" id="IPR046249">
    <property type="entry name" value="DUF6282"/>
</dbReference>
<dbReference type="EMBL" id="RZGR01000005">
    <property type="protein sequence ID" value="RUQ90091.1"/>
    <property type="molecule type" value="Genomic_DNA"/>
</dbReference>
<keyword evidence="2" id="KW-1185">Reference proteome</keyword>
<dbReference type="Proteomes" id="UP000288012">
    <property type="component" value="Unassembled WGS sequence"/>
</dbReference>
<dbReference type="SUPFAM" id="SSF51556">
    <property type="entry name" value="Metallo-dependent hydrolases"/>
    <property type="match status" value="1"/>
</dbReference>
<organism evidence="1 2">
    <name type="scientific">Legionella septentrionalis</name>
    <dbReference type="NCBI Taxonomy" id="2498109"/>
    <lineage>
        <taxon>Bacteria</taxon>
        <taxon>Pseudomonadati</taxon>
        <taxon>Pseudomonadota</taxon>
        <taxon>Gammaproteobacteria</taxon>
        <taxon>Legionellales</taxon>
        <taxon>Legionellaceae</taxon>
        <taxon>Legionella</taxon>
    </lineage>
</organism>
<dbReference type="AlphaFoldDB" id="A0A433JLD9"/>
<dbReference type="PIRSF" id="PIRSF021898">
    <property type="entry name" value="UCP021898"/>
    <property type="match status" value="1"/>
</dbReference>
<sequence>MHELEQYRFIDIHYHADPDLYRRSLDVWGAGKQYQALQGAVFLKSHLGATSIQAQIAQHHGLPVFPSVALNAIAGGIDYRVICRALAEYKAHPHTRMLVDFPTITGRKYTSKLPRQLLHPALEKFTLAAETVFDERQQLRKEVIDILKMARDYPIVLTTGHACKEEIYALIEACSQYNVPALLLNQPANPLTGLPAEELRALAKHEFVWIEQTFLTYVLGHQSEADFLTVLASLPRVIYSSDLGQPKQMGIAHWINHSRKLFTEFGISVSRQDEIMRRNPISLLAI</sequence>
<reference evidence="1 2" key="1">
    <citation type="submission" date="2018-12" db="EMBL/GenBank/DDBJ databases">
        <title>Legionella sp,whole genome shotgun sequence.</title>
        <authorList>
            <person name="Wu H."/>
        </authorList>
    </citation>
    <scope>NUCLEOTIDE SEQUENCE [LARGE SCALE GENOMIC DNA]</scope>
    <source>
        <strain evidence="2">km714</strain>
    </source>
</reference>
<accession>A0A433JLD9</accession>
<dbReference type="InterPro" id="IPR016797">
    <property type="entry name" value="UCP021898"/>
</dbReference>
<evidence type="ECO:0000313" key="1">
    <source>
        <dbReference type="EMBL" id="RUQ90091.1"/>
    </source>
</evidence>